<dbReference type="EMBL" id="MU251836">
    <property type="protein sequence ID" value="KAG9228958.1"/>
    <property type="molecule type" value="Genomic_DNA"/>
</dbReference>
<gene>
    <name evidence="2" type="ORF">BJ875DRAFT_508229</name>
</gene>
<dbReference type="Proteomes" id="UP000824998">
    <property type="component" value="Unassembled WGS sequence"/>
</dbReference>
<name>A0A9P8C012_9HELO</name>
<sequence length="131" mass="14704">MTSSVSSPPVPSEHDDEVDDDYLPDGHTWAYPCRLPSCPDYAKAHKMSPTTPGARRAIEIDWRYTTDPRLPPRAAPDFRSREDADEHVWDYSFKDGNGKLVSGTGTMKQMEMHKASLRRQAEKKGAALRGT</sequence>
<feature type="compositionally biased region" description="Basic and acidic residues" evidence="1">
    <location>
        <begin position="110"/>
        <end position="125"/>
    </location>
</feature>
<dbReference type="AlphaFoldDB" id="A0A9P8C012"/>
<organism evidence="2 3">
    <name type="scientific">Amylocarpus encephaloides</name>
    <dbReference type="NCBI Taxonomy" id="45428"/>
    <lineage>
        <taxon>Eukaryota</taxon>
        <taxon>Fungi</taxon>
        <taxon>Dikarya</taxon>
        <taxon>Ascomycota</taxon>
        <taxon>Pezizomycotina</taxon>
        <taxon>Leotiomycetes</taxon>
        <taxon>Helotiales</taxon>
        <taxon>Helotiales incertae sedis</taxon>
        <taxon>Amylocarpus</taxon>
    </lineage>
</organism>
<comment type="caution">
    <text evidence="2">The sequence shown here is derived from an EMBL/GenBank/DDBJ whole genome shotgun (WGS) entry which is preliminary data.</text>
</comment>
<dbReference type="OrthoDB" id="4936034at2759"/>
<accession>A0A9P8C012</accession>
<proteinExistence type="predicted"/>
<feature type="region of interest" description="Disordered" evidence="1">
    <location>
        <begin position="110"/>
        <end position="131"/>
    </location>
</feature>
<evidence type="ECO:0000256" key="1">
    <source>
        <dbReference type="SAM" id="MobiDB-lite"/>
    </source>
</evidence>
<reference evidence="2" key="1">
    <citation type="journal article" date="2021" name="IMA Fungus">
        <title>Genomic characterization of three marine fungi, including Emericellopsis atlantica sp. nov. with signatures of a generalist lifestyle and marine biomass degradation.</title>
        <authorList>
            <person name="Hagestad O.C."/>
            <person name="Hou L."/>
            <person name="Andersen J.H."/>
            <person name="Hansen E.H."/>
            <person name="Altermark B."/>
            <person name="Li C."/>
            <person name="Kuhnert E."/>
            <person name="Cox R.J."/>
            <person name="Crous P.W."/>
            <person name="Spatafora J.W."/>
            <person name="Lail K."/>
            <person name="Amirebrahimi M."/>
            <person name="Lipzen A."/>
            <person name="Pangilinan J."/>
            <person name="Andreopoulos W."/>
            <person name="Hayes R.D."/>
            <person name="Ng V."/>
            <person name="Grigoriev I.V."/>
            <person name="Jackson S.A."/>
            <person name="Sutton T.D.S."/>
            <person name="Dobson A.D.W."/>
            <person name="Rama T."/>
        </authorList>
    </citation>
    <scope>NUCLEOTIDE SEQUENCE</scope>
    <source>
        <strain evidence="2">TRa018bII</strain>
    </source>
</reference>
<feature type="compositionally biased region" description="Acidic residues" evidence="1">
    <location>
        <begin position="14"/>
        <end position="23"/>
    </location>
</feature>
<evidence type="ECO:0000313" key="3">
    <source>
        <dbReference type="Proteomes" id="UP000824998"/>
    </source>
</evidence>
<protein>
    <submittedName>
        <fullName evidence="2">Uncharacterized protein</fullName>
    </submittedName>
</protein>
<feature type="region of interest" description="Disordered" evidence="1">
    <location>
        <begin position="1"/>
        <end position="23"/>
    </location>
</feature>
<evidence type="ECO:0000313" key="2">
    <source>
        <dbReference type="EMBL" id="KAG9228958.1"/>
    </source>
</evidence>
<keyword evidence="3" id="KW-1185">Reference proteome</keyword>